<name>C4GDB4_9FIRM</name>
<dbReference type="Pfam" id="PF01515">
    <property type="entry name" value="PTA_PTB"/>
    <property type="match status" value="2"/>
</dbReference>
<accession>C4GDB4</accession>
<dbReference type="PANTHER" id="PTHR43356:SF2">
    <property type="entry name" value="PHOSPHATE ACETYLTRANSFERASE"/>
    <property type="match status" value="1"/>
</dbReference>
<dbReference type="NCBIfam" id="NF004472">
    <property type="entry name" value="PRK05805.1"/>
    <property type="match status" value="1"/>
</dbReference>
<feature type="domain" description="Phosphate acetyl/butaryl transferase" evidence="4">
    <location>
        <begin position="122"/>
        <end position="336"/>
    </location>
</feature>
<dbReference type="InterPro" id="IPR012147">
    <property type="entry name" value="P_Ac_Bu_trans"/>
</dbReference>
<proteinExistence type="inferred from homology"/>
<dbReference type="eggNOG" id="COG0280">
    <property type="taxonomic scope" value="Bacteria"/>
</dbReference>
<evidence type="ECO:0000259" key="4">
    <source>
        <dbReference type="Pfam" id="PF01515"/>
    </source>
</evidence>
<evidence type="ECO:0000313" key="5">
    <source>
        <dbReference type="EMBL" id="EEP27393.1"/>
    </source>
</evidence>
<reference evidence="5" key="1">
    <citation type="submission" date="2009-04" db="EMBL/GenBank/DDBJ databases">
        <authorList>
            <person name="Weinstock G."/>
            <person name="Sodergren E."/>
            <person name="Clifton S."/>
            <person name="Fulton L."/>
            <person name="Fulton B."/>
            <person name="Courtney L."/>
            <person name="Fronick C."/>
            <person name="Harrison M."/>
            <person name="Strong C."/>
            <person name="Farmer C."/>
            <person name="Delahaunty K."/>
            <person name="Markovic C."/>
            <person name="Hall O."/>
            <person name="Minx P."/>
            <person name="Tomlinson C."/>
            <person name="Mitreva M."/>
            <person name="Nelson J."/>
            <person name="Hou S."/>
            <person name="Wollam A."/>
            <person name="Pepin K.H."/>
            <person name="Johnson M."/>
            <person name="Bhonagiri V."/>
            <person name="Nash W.E."/>
            <person name="Warren W."/>
            <person name="Chinwalla A."/>
            <person name="Mardis E.R."/>
            <person name="Wilson R.K."/>
        </authorList>
    </citation>
    <scope>NUCLEOTIDE SEQUENCE [LARGE SCALE GENOMIC DNA]</scope>
    <source>
        <strain evidence="5">DSM 14600</strain>
    </source>
</reference>
<keyword evidence="3 5" id="KW-0012">Acyltransferase</keyword>
<dbReference type="Gene3D" id="3.40.718.10">
    <property type="entry name" value="Isopropylmalate Dehydrogenase"/>
    <property type="match status" value="1"/>
</dbReference>
<keyword evidence="6" id="KW-1185">Reference proteome</keyword>
<organism evidence="5 6">
    <name type="scientific">Shuttleworthella satelles DSM 14600</name>
    <dbReference type="NCBI Taxonomy" id="626523"/>
    <lineage>
        <taxon>Bacteria</taxon>
        <taxon>Bacillati</taxon>
        <taxon>Bacillota</taxon>
        <taxon>Clostridia</taxon>
        <taxon>Lachnospirales</taxon>
        <taxon>Lachnospiraceae</taxon>
        <taxon>Shuttleworthella</taxon>
    </lineage>
</organism>
<gene>
    <name evidence="5" type="primary">ptb</name>
    <name evidence="5" type="ORF">GCWU000342_02087</name>
</gene>
<evidence type="ECO:0000256" key="3">
    <source>
        <dbReference type="ARBA" id="ARBA00023315"/>
    </source>
</evidence>
<dbReference type="HOGENOM" id="CLU_056531_0_0_9"/>
<dbReference type="EMBL" id="ACIP02000007">
    <property type="protein sequence ID" value="EEP27393.1"/>
    <property type="molecule type" value="Genomic_DNA"/>
</dbReference>
<evidence type="ECO:0000256" key="1">
    <source>
        <dbReference type="ARBA" id="ARBA00005656"/>
    </source>
</evidence>
<dbReference type="Proteomes" id="UP000003494">
    <property type="component" value="Unassembled WGS sequence"/>
</dbReference>
<dbReference type="GO" id="GO:0019605">
    <property type="term" value="P:butyrate metabolic process"/>
    <property type="evidence" value="ECO:0007669"/>
    <property type="project" value="InterPro"/>
</dbReference>
<sequence length="348" mass="37719">MISGGEILSFYPKRVKVLTYECGSGNDPQAAGFDRKKGGKVKKNFEDIVSKVKEFETKTVAVANAQDDAVLEAVHEAKKRGIANAVLVGDEEKIRAIAEKLGMDPAGFEVIDEKDPIQACRRAVQLAHDGKVDMYMKGLIDSKDFLRSVLDKEVGLRTGKPLSHVCVFDLPFADQLLFLTDVAFMTYPTLEDKVHIINNTVPVCRACGIEVPKVAVLAAVEVVNPKMPVTVEAAELTRMNDEGKITGCIVDGPLSLDLAIDPEAARHKGATNRKIQGDADILLFPDIHAGNLCYKAVVRIDGMKNGCILTGTKVPVILTSRSDTFETKVNSIALAAVVAEQMKREGTL</sequence>
<dbReference type="PIRSF" id="PIRSF000428">
    <property type="entry name" value="P_Ac_trans"/>
    <property type="match status" value="1"/>
</dbReference>
<dbReference type="InterPro" id="IPR002505">
    <property type="entry name" value="PTA_PTB"/>
</dbReference>
<dbReference type="InterPro" id="IPR014079">
    <property type="entry name" value="Phosphate_butyryltransferase"/>
</dbReference>
<keyword evidence="2 5" id="KW-0808">Transferase</keyword>
<dbReference type="NCBIfam" id="TIGR02706">
    <property type="entry name" value="P_butyryltrans"/>
    <property type="match status" value="1"/>
</dbReference>
<dbReference type="InterPro" id="IPR050500">
    <property type="entry name" value="Phos_Acetyltrans/Butyryltrans"/>
</dbReference>
<comment type="caution">
    <text evidence="5">The sequence shown here is derived from an EMBL/GenBank/DDBJ whole genome shotgun (WGS) entry which is preliminary data.</text>
</comment>
<protein>
    <submittedName>
        <fullName evidence="5">Phosphate butyryltransferase</fullName>
        <ecNumber evidence="5">2.3.1.19</ecNumber>
    </submittedName>
</protein>
<feature type="domain" description="Phosphate acetyl/butaryl transferase" evidence="4">
    <location>
        <begin position="46"/>
        <end position="114"/>
    </location>
</feature>
<dbReference type="EC" id="2.3.1.19" evidence="5"/>
<dbReference type="AlphaFoldDB" id="C4GDB4"/>
<dbReference type="STRING" id="626523.GCWU000342_02087"/>
<dbReference type="NCBIfam" id="NF006045">
    <property type="entry name" value="PRK08190.1"/>
    <property type="match status" value="1"/>
</dbReference>
<evidence type="ECO:0000256" key="2">
    <source>
        <dbReference type="ARBA" id="ARBA00022679"/>
    </source>
</evidence>
<dbReference type="GO" id="GO:0050182">
    <property type="term" value="F:phosphate butyryltransferase activity"/>
    <property type="evidence" value="ECO:0007669"/>
    <property type="project" value="UniProtKB-EC"/>
</dbReference>
<evidence type="ECO:0000313" key="6">
    <source>
        <dbReference type="Proteomes" id="UP000003494"/>
    </source>
</evidence>
<dbReference type="SUPFAM" id="SSF53659">
    <property type="entry name" value="Isocitrate/Isopropylmalate dehydrogenase-like"/>
    <property type="match status" value="1"/>
</dbReference>
<comment type="similarity">
    <text evidence="1">Belongs to the phosphate acetyltransferase and butyryltransferase family.</text>
</comment>
<dbReference type="PANTHER" id="PTHR43356">
    <property type="entry name" value="PHOSPHATE ACETYLTRANSFERASE"/>
    <property type="match status" value="1"/>
</dbReference>